<evidence type="ECO:0000313" key="2">
    <source>
        <dbReference type="WBParaSite" id="ES5_v2.g21275.t1"/>
    </source>
</evidence>
<protein>
    <submittedName>
        <fullName evidence="2">Uncharacterized protein</fullName>
    </submittedName>
</protein>
<organism evidence="1 2">
    <name type="scientific">Panagrolaimus sp. ES5</name>
    <dbReference type="NCBI Taxonomy" id="591445"/>
    <lineage>
        <taxon>Eukaryota</taxon>
        <taxon>Metazoa</taxon>
        <taxon>Ecdysozoa</taxon>
        <taxon>Nematoda</taxon>
        <taxon>Chromadorea</taxon>
        <taxon>Rhabditida</taxon>
        <taxon>Tylenchina</taxon>
        <taxon>Panagrolaimomorpha</taxon>
        <taxon>Panagrolaimoidea</taxon>
        <taxon>Panagrolaimidae</taxon>
        <taxon>Panagrolaimus</taxon>
    </lineage>
</organism>
<sequence>MPIITSQPSSDESAPPSPAASSTSTSSVDQQRHNDRQQQSQSPSSQTLLSSTSAITSPTTSDRLWGTVSLSLPDGIITNLWSSMNDNNNNRELPNFTNILQKDLNLLELLQGKGAQTLLLNAFCGSSKRRMYARLKCDKIIRPFEFICEFTPNSINPSICSAQIQILCLESAFKKSSSFSSPTIFTTRHNASCALIYLDAA</sequence>
<dbReference type="WBParaSite" id="ES5_v2.g21275.t1">
    <property type="protein sequence ID" value="ES5_v2.g21275.t1"/>
    <property type="gene ID" value="ES5_v2.g21275"/>
</dbReference>
<reference evidence="2" key="1">
    <citation type="submission" date="2022-11" db="UniProtKB">
        <authorList>
            <consortium name="WormBaseParasite"/>
        </authorList>
    </citation>
    <scope>IDENTIFICATION</scope>
</reference>
<name>A0AC34FVB7_9BILA</name>
<accession>A0AC34FVB7</accession>
<proteinExistence type="predicted"/>
<evidence type="ECO:0000313" key="1">
    <source>
        <dbReference type="Proteomes" id="UP000887579"/>
    </source>
</evidence>
<dbReference type="Proteomes" id="UP000887579">
    <property type="component" value="Unplaced"/>
</dbReference>